<feature type="domain" description="DUF1707" evidence="2">
    <location>
        <begin position="18"/>
        <end position="69"/>
    </location>
</feature>
<name>C0E648_9CORY</name>
<sequence>MRIVTLKSMSQTFNSDYRISDTERQHAMDELGKHFASGRLDMNEYDTRLTSIAEATMKSELTQLFDDLPLAPSTPANVPATVSEPIDLMETPAMPSAEAMQLYRKGRNMKIGIVLASFVCSFMMLGVSEFAVNFMMGVTFILAIALFLMKLGPESWNYPNPRKIMRAQQRDLAMAQAKQVMQRQGL</sequence>
<evidence type="ECO:0000259" key="2">
    <source>
        <dbReference type="Pfam" id="PF08044"/>
    </source>
</evidence>
<dbReference type="HOGENOM" id="CLU_102484_0_0_11"/>
<keyword evidence="1" id="KW-0812">Transmembrane</keyword>
<dbReference type="EMBL" id="ACEB01000040">
    <property type="protein sequence ID" value="EEG26008.1"/>
    <property type="molecule type" value="Genomic_DNA"/>
</dbReference>
<protein>
    <recommendedName>
        <fullName evidence="2">DUF1707 domain-containing protein</fullName>
    </recommendedName>
</protein>
<dbReference type="InterPro" id="IPR012551">
    <property type="entry name" value="DUF1707_SHOCT-like"/>
</dbReference>
<feature type="transmembrane region" description="Helical" evidence="1">
    <location>
        <begin position="134"/>
        <end position="153"/>
    </location>
</feature>
<reference evidence="3 4" key="1">
    <citation type="submission" date="2009-01" db="EMBL/GenBank/DDBJ databases">
        <authorList>
            <person name="Fulton L."/>
            <person name="Clifton S."/>
            <person name="Chinwalla A.T."/>
            <person name="Mitreva M."/>
            <person name="Sodergren E."/>
            <person name="Weinstock G."/>
            <person name="Clifton S."/>
            <person name="Dooling D.J."/>
            <person name="Fulton B."/>
            <person name="Minx P."/>
            <person name="Pepin K.H."/>
            <person name="Johnson M."/>
            <person name="Bhonagiri V."/>
            <person name="Nash W.E."/>
            <person name="Mardis E.R."/>
            <person name="Wilson R.K."/>
        </authorList>
    </citation>
    <scope>NUCLEOTIDE SEQUENCE [LARGE SCALE GENOMIC DNA]</scope>
    <source>
        <strain evidence="3 4">ATCC 33806</strain>
    </source>
</reference>
<feature type="transmembrane region" description="Helical" evidence="1">
    <location>
        <begin position="111"/>
        <end position="128"/>
    </location>
</feature>
<accession>C0E648</accession>
<keyword evidence="1" id="KW-0472">Membrane</keyword>
<evidence type="ECO:0000256" key="1">
    <source>
        <dbReference type="SAM" id="Phobius"/>
    </source>
</evidence>
<dbReference type="AlphaFoldDB" id="C0E648"/>
<evidence type="ECO:0000313" key="4">
    <source>
        <dbReference type="Proteomes" id="UP000006247"/>
    </source>
</evidence>
<proteinExistence type="predicted"/>
<evidence type="ECO:0000313" key="3">
    <source>
        <dbReference type="EMBL" id="EEG26008.1"/>
    </source>
</evidence>
<dbReference type="Pfam" id="PF08044">
    <property type="entry name" value="DUF1707"/>
    <property type="match status" value="1"/>
</dbReference>
<dbReference type="Proteomes" id="UP000006247">
    <property type="component" value="Unassembled WGS sequence"/>
</dbReference>
<keyword evidence="1" id="KW-1133">Transmembrane helix</keyword>
<organism evidence="3 4">
    <name type="scientific">Corynebacterium matruchotii ATCC 33806</name>
    <dbReference type="NCBI Taxonomy" id="566549"/>
    <lineage>
        <taxon>Bacteria</taxon>
        <taxon>Bacillati</taxon>
        <taxon>Actinomycetota</taxon>
        <taxon>Actinomycetes</taxon>
        <taxon>Mycobacteriales</taxon>
        <taxon>Corynebacteriaceae</taxon>
        <taxon>Corynebacterium</taxon>
    </lineage>
</organism>
<comment type="caution">
    <text evidence="3">The sequence shown here is derived from an EMBL/GenBank/DDBJ whole genome shotgun (WGS) entry which is preliminary data.</text>
</comment>
<gene>
    <name evidence="3" type="ORF">CORMATOL_02482</name>
</gene>